<feature type="transmembrane region" description="Helical" evidence="1">
    <location>
        <begin position="91"/>
        <end position="108"/>
    </location>
</feature>
<feature type="transmembrane region" description="Helical" evidence="1">
    <location>
        <begin position="161"/>
        <end position="180"/>
    </location>
</feature>
<organism evidence="2 3">
    <name type="scientific">Acrocarpospora macrocephala</name>
    <dbReference type="NCBI Taxonomy" id="150177"/>
    <lineage>
        <taxon>Bacteria</taxon>
        <taxon>Bacillati</taxon>
        <taxon>Actinomycetota</taxon>
        <taxon>Actinomycetes</taxon>
        <taxon>Streptosporangiales</taxon>
        <taxon>Streptosporangiaceae</taxon>
        <taxon>Acrocarpospora</taxon>
    </lineage>
</organism>
<dbReference type="AlphaFoldDB" id="A0A5M3X0J3"/>
<keyword evidence="1" id="KW-1133">Transmembrane helix</keyword>
<feature type="transmembrane region" description="Helical" evidence="1">
    <location>
        <begin position="17"/>
        <end position="37"/>
    </location>
</feature>
<proteinExistence type="predicted"/>
<name>A0A5M3X0J3_9ACTN</name>
<accession>A0A5M3X0J3</accession>
<keyword evidence="1" id="KW-0812">Transmembrane</keyword>
<dbReference type="InterPro" id="IPR009339">
    <property type="entry name" value="DUF998"/>
</dbReference>
<comment type="caution">
    <text evidence="2">The sequence shown here is derived from an EMBL/GenBank/DDBJ whole genome shotgun (WGS) entry which is preliminary data.</text>
</comment>
<dbReference type="EMBL" id="BLAE01000054">
    <property type="protein sequence ID" value="GES14122.1"/>
    <property type="molecule type" value="Genomic_DNA"/>
</dbReference>
<dbReference type="Proteomes" id="UP000331127">
    <property type="component" value="Unassembled WGS sequence"/>
</dbReference>
<keyword evidence="1" id="KW-0472">Membrane</keyword>
<dbReference type="RefSeq" id="WP_155359316.1">
    <property type="nucleotide sequence ID" value="NZ_BAAAHL010000062.1"/>
</dbReference>
<evidence type="ECO:0000256" key="1">
    <source>
        <dbReference type="SAM" id="Phobius"/>
    </source>
</evidence>
<evidence type="ECO:0000313" key="2">
    <source>
        <dbReference type="EMBL" id="GES14122.1"/>
    </source>
</evidence>
<dbReference type="OrthoDB" id="8159487at2"/>
<feature type="transmembrane region" description="Helical" evidence="1">
    <location>
        <begin position="128"/>
        <end position="149"/>
    </location>
</feature>
<keyword evidence="3" id="KW-1185">Reference proteome</keyword>
<reference evidence="2 3" key="1">
    <citation type="submission" date="2019-10" db="EMBL/GenBank/DDBJ databases">
        <title>Whole genome shotgun sequence of Acrocarpospora macrocephala NBRC 16266.</title>
        <authorList>
            <person name="Ichikawa N."/>
            <person name="Kimura A."/>
            <person name="Kitahashi Y."/>
            <person name="Komaki H."/>
            <person name="Oguchi A."/>
        </authorList>
    </citation>
    <scope>NUCLEOTIDE SEQUENCE [LARGE SCALE GENOMIC DNA]</scope>
    <source>
        <strain evidence="2 3">NBRC 16266</strain>
    </source>
</reference>
<feature type="transmembrane region" description="Helical" evidence="1">
    <location>
        <begin position="186"/>
        <end position="211"/>
    </location>
</feature>
<protein>
    <recommendedName>
        <fullName evidence="4">DUF998 domain-containing protein</fullName>
    </recommendedName>
</protein>
<evidence type="ECO:0000313" key="3">
    <source>
        <dbReference type="Proteomes" id="UP000331127"/>
    </source>
</evidence>
<dbReference type="Pfam" id="PF06197">
    <property type="entry name" value="DUF998"/>
    <property type="match status" value="1"/>
</dbReference>
<sequence length="214" mass="22435">MTEQLTCDPQTSLTKSLLGYGVLAGPLYMTVSLAQALTRAGFDLTRHPWSFLSNGDLGWIQITNFVLTGLATLAAAIGIGRAIGSPWTTRLIAVYGLSLIGAGIFRADPAMGFPVGTPEGPGVVTWQGTMHFVCGGIGFTCLIVACLIMARRFAGESRTGWAAYTGASGVLFAAAFAAVSSGGGAAWSNLTFVAGVLIIWTWLSLVSVHLYRRI</sequence>
<gene>
    <name evidence="2" type="ORF">Amac_077190</name>
</gene>
<evidence type="ECO:0008006" key="4">
    <source>
        <dbReference type="Google" id="ProtNLM"/>
    </source>
</evidence>
<feature type="transmembrane region" description="Helical" evidence="1">
    <location>
        <begin position="57"/>
        <end position="79"/>
    </location>
</feature>